<dbReference type="Pfam" id="PF07534">
    <property type="entry name" value="TLD"/>
    <property type="match status" value="1"/>
</dbReference>
<dbReference type="PANTHER" id="PTHR14241">
    <property type="entry name" value="INTERFERON-INDUCED PROTEIN 44"/>
    <property type="match status" value="1"/>
</dbReference>
<dbReference type="SMART" id="SM00584">
    <property type="entry name" value="TLDc"/>
    <property type="match status" value="1"/>
</dbReference>
<dbReference type="InterPro" id="IPR027417">
    <property type="entry name" value="P-loop_NTPase"/>
</dbReference>
<dbReference type="GO" id="GO:0006955">
    <property type="term" value="P:immune response"/>
    <property type="evidence" value="ECO:0007669"/>
    <property type="project" value="TreeGrafter"/>
</dbReference>
<dbReference type="STRING" id="7868.ENSCMIP00000020410"/>
<dbReference type="PROSITE" id="PS51886">
    <property type="entry name" value="TLDC"/>
    <property type="match status" value="1"/>
</dbReference>
<dbReference type="AlphaFoldDB" id="A0A4W3HYR4"/>
<gene>
    <name evidence="3" type="primary">LOC103174718</name>
</gene>
<accession>A0A4W3HYR4</accession>
<reference evidence="4" key="2">
    <citation type="journal article" date="2007" name="PLoS Biol.">
        <title>Survey sequencing and comparative analysis of the elephant shark (Callorhinchus milii) genome.</title>
        <authorList>
            <person name="Venkatesh B."/>
            <person name="Kirkness E.F."/>
            <person name="Loh Y.H."/>
            <person name="Halpern A.L."/>
            <person name="Lee A.P."/>
            <person name="Johnson J."/>
            <person name="Dandona N."/>
            <person name="Viswanathan L.D."/>
            <person name="Tay A."/>
            <person name="Venter J.C."/>
            <person name="Strausberg R.L."/>
            <person name="Brenner S."/>
        </authorList>
    </citation>
    <scope>NUCLEOTIDE SEQUENCE [LARGE SCALE GENOMIC DNA]</scope>
</reference>
<comment type="similarity">
    <text evidence="1">Belongs to the IFI44 family.</text>
</comment>
<dbReference type="GeneTree" id="ENSGT00940000163581"/>
<proteinExistence type="inferred from homology"/>
<reference evidence="4" key="1">
    <citation type="journal article" date="2006" name="Science">
        <title>Ancient noncoding elements conserved in the human genome.</title>
        <authorList>
            <person name="Venkatesh B."/>
            <person name="Kirkness E.F."/>
            <person name="Loh Y.H."/>
            <person name="Halpern A.L."/>
            <person name="Lee A.P."/>
            <person name="Johnson J."/>
            <person name="Dandona N."/>
            <person name="Viswanathan L.D."/>
            <person name="Tay A."/>
            <person name="Venter J.C."/>
            <person name="Strausberg R.L."/>
            <person name="Brenner S."/>
        </authorList>
    </citation>
    <scope>NUCLEOTIDE SEQUENCE [LARGE SCALE GENOMIC DNA]</scope>
</reference>
<dbReference type="InParanoid" id="A0A4W3HYR4"/>
<evidence type="ECO:0000313" key="4">
    <source>
        <dbReference type="Proteomes" id="UP000314986"/>
    </source>
</evidence>
<organism evidence="3 4">
    <name type="scientific">Callorhinchus milii</name>
    <name type="common">Ghost shark</name>
    <dbReference type="NCBI Taxonomy" id="7868"/>
    <lineage>
        <taxon>Eukaryota</taxon>
        <taxon>Metazoa</taxon>
        <taxon>Chordata</taxon>
        <taxon>Craniata</taxon>
        <taxon>Vertebrata</taxon>
        <taxon>Chondrichthyes</taxon>
        <taxon>Holocephali</taxon>
        <taxon>Chimaeriformes</taxon>
        <taxon>Callorhinchidae</taxon>
        <taxon>Callorhinchus</taxon>
    </lineage>
</organism>
<evidence type="ECO:0000259" key="2">
    <source>
        <dbReference type="PROSITE" id="PS51886"/>
    </source>
</evidence>
<name>A0A4W3HYR4_CALMI</name>
<dbReference type="InterPro" id="IPR006571">
    <property type="entry name" value="TLDc_dom"/>
</dbReference>
<feature type="domain" description="TLDc" evidence="2">
    <location>
        <begin position="2"/>
        <end position="159"/>
    </location>
</feature>
<evidence type="ECO:0000313" key="3">
    <source>
        <dbReference type="Ensembl" id="ENSCMIP00000020410.1"/>
    </source>
</evidence>
<reference evidence="3" key="5">
    <citation type="submission" date="2025-09" db="UniProtKB">
        <authorList>
            <consortium name="Ensembl"/>
        </authorList>
    </citation>
    <scope>IDENTIFICATION</scope>
</reference>
<dbReference type="CDD" id="cd00882">
    <property type="entry name" value="Ras_like_GTPase"/>
    <property type="match status" value="1"/>
</dbReference>
<dbReference type="Ensembl" id="ENSCMIT00000020784.1">
    <property type="protein sequence ID" value="ENSCMIP00000020410.1"/>
    <property type="gene ID" value="ENSCMIG00000009410.1"/>
</dbReference>
<reference evidence="4" key="3">
    <citation type="journal article" date="2014" name="Nature">
        <title>Elephant shark genome provides unique insights into gnathostome evolution.</title>
        <authorList>
            <consortium name="International Elephant Shark Genome Sequencing Consortium"/>
            <person name="Venkatesh B."/>
            <person name="Lee A.P."/>
            <person name="Ravi V."/>
            <person name="Maurya A.K."/>
            <person name="Lian M.M."/>
            <person name="Swann J.B."/>
            <person name="Ohta Y."/>
            <person name="Flajnik M.F."/>
            <person name="Sutoh Y."/>
            <person name="Kasahara M."/>
            <person name="Hoon S."/>
            <person name="Gangu V."/>
            <person name="Roy S.W."/>
            <person name="Irimia M."/>
            <person name="Korzh V."/>
            <person name="Kondrychyn I."/>
            <person name="Lim Z.W."/>
            <person name="Tay B.H."/>
            <person name="Tohari S."/>
            <person name="Kong K.W."/>
            <person name="Ho S."/>
            <person name="Lorente-Galdos B."/>
            <person name="Quilez J."/>
            <person name="Marques-Bonet T."/>
            <person name="Raney B.J."/>
            <person name="Ingham P.W."/>
            <person name="Tay A."/>
            <person name="Hillier L.W."/>
            <person name="Minx P."/>
            <person name="Boehm T."/>
            <person name="Wilson R.K."/>
            <person name="Brenner S."/>
            <person name="Warren W.C."/>
        </authorList>
    </citation>
    <scope>NUCLEOTIDE SEQUENCE [LARGE SCALE GENOMIC DNA]</scope>
</reference>
<dbReference type="SUPFAM" id="SSF52540">
    <property type="entry name" value="P-loop containing nucleoside triphosphate hydrolases"/>
    <property type="match status" value="1"/>
</dbReference>
<sequence length="431" mass="48377">MLKMKSRLATEDEKQLYQLLGNVKLHLLYKASYHGFDSDTFRHKCENEGPTLTIGFNPSGCIFGGYTHESFPMYGSLVDNHAFLFRINSSKKKPLKFPVTKDADALCNSQKGPNFGASLIFLTNQKKITINLSQSYIFEKGDLCRNDMDLQECEIYRVEALNTPWRNITWTTEKRTELLKFIENYKPLASSVSKARVLFVGPTGSGKSSFINSANSVFRGHVTCRTLAGSSTTKYATYTIKAGRDGLDLPFILCDSMGVEESEGLGILAGDITKIIEGHVPEKYQFNSSSPIVPETAGYINSPTFSEEIHCVVFVIDSSKVTNLSIKVEEKIRGIQSEFNNLGIPQVVLLTKVDKECPMVLNNLENIYRSEHIEKKVLEIGERFGIPISCIIPVKNYSSELELDCKVDILILSALVQMLRYADDYFENLED</sequence>
<dbReference type="Gene3D" id="3.40.50.300">
    <property type="entry name" value="P-loop containing nucleotide triphosphate hydrolases"/>
    <property type="match status" value="1"/>
</dbReference>
<dbReference type="PANTHER" id="PTHR14241:SF32">
    <property type="entry name" value="VWFA DOMAIN-CONTAINING PROTEIN-RELATED"/>
    <property type="match status" value="1"/>
</dbReference>
<evidence type="ECO:0000256" key="1">
    <source>
        <dbReference type="ARBA" id="ARBA00009243"/>
    </source>
</evidence>
<protein>
    <submittedName>
        <fullName evidence="3">Interferon induced protein 44c1</fullName>
    </submittedName>
</protein>
<keyword evidence="4" id="KW-1185">Reference proteome</keyword>
<dbReference type="Proteomes" id="UP000314986">
    <property type="component" value="Unassembled WGS sequence"/>
</dbReference>
<dbReference type="OMA" id="PWRTISW"/>
<reference evidence="3" key="4">
    <citation type="submission" date="2025-08" db="UniProtKB">
        <authorList>
            <consortium name="Ensembl"/>
        </authorList>
    </citation>
    <scope>IDENTIFICATION</scope>
</reference>